<dbReference type="CDD" id="cd03809">
    <property type="entry name" value="GT4_MtfB-like"/>
    <property type="match status" value="1"/>
</dbReference>
<keyword evidence="1" id="KW-0808">Transferase</keyword>
<dbReference type="AlphaFoldDB" id="A0A1F4VIY2"/>
<evidence type="ECO:0000256" key="1">
    <source>
        <dbReference type="ARBA" id="ARBA00022679"/>
    </source>
</evidence>
<accession>A0A1F4VIY2</accession>
<reference evidence="4 5" key="1">
    <citation type="journal article" date="2016" name="Nat. Commun.">
        <title>Thousands of microbial genomes shed light on interconnected biogeochemical processes in an aquifer system.</title>
        <authorList>
            <person name="Anantharaman K."/>
            <person name="Brown C.T."/>
            <person name="Hug L.A."/>
            <person name="Sharon I."/>
            <person name="Castelle C.J."/>
            <person name="Probst A.J."/>
            <person name="Thomas B.C."/>
            <person name="Singh A."/>
            <person name="Wilkins M.J."/>
            <person name="Karaoz U."/>
            <person name="Brodie E.L."/>
            <person name="Williams K.H."/>
            <person name="Hubbard S.S."/>
            <person name="Banfield J.F."/>
        </authorList>
    </citation>
    <scope>NUCLEOTIDE SEQUENCE [LARGE SCALE GENOMIC DNA]</scope>
</reference>
<feature type="domain" description="Glycosyl transferase family 1" evidence="2">
    <location>
        <begin position="189"/>
        <end position="351"/>
    </location>
</feature>
<feature type="domain" description="Glycosyltransferase subfamily 4-like N-terminal" evidence="3">
    <location>
        <begin position="17"/>
        <end position="176"/>
    </location>
</feature>
<dbReference type="STRING" id="1802630.A3H26_03080"/>
<organism evidence="4 5">
    <name type="scientific">candidate division WWE3 bacterium RIFCSPLOWO2_12_FULL_36_10</name>
    <dbReference type="NCBI Taxonomy" id="1802630"/>
    <lineage>
        <taxon>Bacteria</taxon>
        <taxon>Katanobacteria</taxon>
    </lineage>
</organism>
<evidence type="ECO:0000313" key="5">
    <source>
        <dbReference type="Proteomes" id="UP000177763"/>
    </source>
</evidence>
<evidence type="ECO:0008006" key="6">
    <source>
        <dbReference type="Google" id="ProtNLM"/>
    </source>
</evidence>
<dbReference type="Pfam" id="PF13439">
    <property type="entry name" value="Glyco_transf_4"/>
    <property type="match status" value="1"/>
</dbReference>
<dbReference type="PANTHER" id="PTHR46401:SF2">
    <property type="entry name" value="GLYCOSYLTRANSFERASE WBBK-RELATED"/>
    <property type="match status" value="1"/>
</dbReference>
<dbReference type="EMBL" id="MEVN01000018">
    <property type="protein sequence ID" value="OGC57266.1"/>
    <property type="molecule type" value="Genomic_DNA"/>
</dbReference>
<dbReference type="Pfam" id="PF00534">
    <property type="entry name" value="Glycos_transf_1"/>
    <property type="match status" value="1"/>
</dbReference>
<evidence type="ECO:0000259" key="3">
    <source>
        <dbReference type="Pfam" id="PF13439"/>
    </source>
</evidence>
<protein>
    <recommendedName>
        <fullName evidence="6">Glycosyl transferase family 1 domain-containing protein</fullName>
    </recommendedName>
</protein>
<dbReference type="InterPro" id="IPR028098">
    <property type="entry name" value="Glyco_trans_4-like_N"/>
</dbReference>
<dbReference type="InterPro" id="IPR001296">
    <property type="entry name" value="Glyco_trans_1"/>
</dbReference>
<dbReference type="Gene3D" id="3.40.50.2000">
    <property type="entry name" value="Glycogen Phosphorylase B"/>
    <property type="match status" value="2"/>
</dbReference>
<sequence length="378" mass="43090">MKIGLNGQHLLANQPAGPETYTLNLFKNLAKLDKTNLYVVYFDQVPPIGFFDKISSGNPNFSYKVLPKKFSWTHVSLALELFKNPVDIFFTAVHTMPIFSPMKTKKVVMIHGLEYKYSQDYKNFLRKLIIPLPIWFSIVSANKIIVPSNATKNEILNKHWPLVDKDKFEVVHEGIPENIMKTGNEQVLEIREKYHIGESDYLFFISTIQPRKNVSAMIEAFSQAVEELNQDLKLVISGKKGWLYEDALETPKKFGVENKVIFLDWTPGQDVPALFSGAKAFINVSLEEGFGIPLLEAMVCKTQCVISNILPFKEIGLEFPIYVDPKNITSIKNGVLQAVQNPIGQDRIEKAYKHSQEFTWEKTARNTLTIFESLVKNI</sequence>
<dbReference type="PANTHER" id="PTHR46401">
    <property type="entry name" value="GLYCOSYLTRANSFERASE WBBK-RELATED"/>
    <property type="match status" value="1"/>
</dbReference>
<evidence type="ECO:0000259" key="2">
    <source>
        <dbReference type="Pfam" id="PF00534"/>
    </source>
</evidence>
<evidence type="ECO:0000313" key="4">
    <source>
        <dbReference type="EMBL" id="OGC57266.1"/>
    </source>
</evidence>
<name>A0A1F4VIY2_UNCKA</name>
<dbReference type="GO" id="GO:0016757">
    <property type="term" value="F:glycosyltransferase activity"/>
    <property type="evidence" value="ECO:0007669"/>
    <property type="project" value="InterPro"/>
</dbReference>
<dbReference type="Proteomes" id="UP000177763">
    <property type="component" value="Unassembled WGS sequence"/>
</dbReference>
<gene>
    <name evidence="4" type="ORF">A3H26_03080</name>
</gene>
<comment type="caution">
    <text evidence="4">The sequence shown here is derived from an EMBL/GenBank/DDBJ whole genome shotgun (WGS) entry which is preliminary data.</text>
</comment>
<proteinExistence type="predicted"/>
<dbReference type="SUPFAM" id="SSF53756">
    <property type="entry name" value="UDP-Glycosyltransferase/glycogen phosphorylase"/>
    <property type="match status" value="1"/>
</dbReference>